<reference evidence="2" key="1">
    <citation type="submission" date="2014-08" db="EMBL/GenBank/DDBJ databases">
        <authorList>
            <person name="Moulin L."/>
        </authorList>
    </citation>
    <scope>NUCLEOTIDE SEQUENCE [LARGE SCALE GENOMIC DNA]</scope>
</reference>
<accession>A0A090DUE1</accession>
<dbReference type="EMBL" id="CCMZ01000018">
    <property type="protein sequence ID" value="CDX17964.1"/>
    <property type="molecule type" value="Genomic_DNA"/>
</dbReference>
<evidence type="ECO:0000313" key="2">
    <source>
        <dbReference type="Proteomes" id="UP000045285"/>
    </source>
</evidence>
<evidence type="ECO:0000313" key="1">
    <source>
        <dbReference type="EMBL" id="CDX17964.1"/>
    </source>
</evidence>
<keyword evidence="2" id="KW-1185">Reference proteome</keyword>
<organism evidence="1 2">
    <name type="scientific">Mesorhizobium plurifarium</name>
    <dbReference type="NCBI Taxonomy" id="69974"/>
    <lineage>
        <taxon>Bacteria</taxon>
        <taxon>Pseudomonadati</taxon>
        <taxon>Pseudomonadota</taxon>
        <taxon>Alphaproteobacteria</taxon>
        <taxon>Hyphomicrobiales</taxon>
        <taxon>Phyllobacteriaceae</taxon>
        <taxon>Mesorhizobium</taxon>
    </lineage>
</organism>
<sequence length="132" mass="14754">MRWRREEDHRVSAGAPQNLLRQAETLWNNSGRVSKQPRLFEIFLNSPVAERLLWYVGAGKVKLLAPNKTLAGADTSGARFDGSSRGGGRLMIGQFGGQSLLAPRPERPRAAYLLFLSMRDQQLRRTGNEHAP</sequence>
<dbReference type="AlphaFoldDB" id="A0A090DUE1"/>
<proteinExistence type="predicted"/>
<name>A0A090DUE1_MESPL</name>
<protein>
    <submittedName>
        <fullName evidence="1">Uncharacterized protein</fullName>
    </submittedName>
</protein>
<gene>
    <name evidence="1" type="ORF">MPL3356_250050</name>
</gene>
<dbReference type="Proteomes" id="UP000045285">
    <property type="component" value="Unassembled WGS sequence"/>
</dbReference>